<sequence length="495" mass="54032">MNKTSSGLLTRLRFLLALAAGRFVSFLCRLCGWPGTSLPGAVALRFFPHLVSFLAPAYEKVIAVTGTNGKTTTANLLAHILRSSGRTAANNAEGANMLPGVATAMIRDCTLAGRPRSRVALLEVDEGSVGKVFPAAEPDLVLVTNYFRDQLDRYEELERTIALLRRTLDGLPQPSLLLNADDPLTAAVGYGREKVSYYGIGAADARLTGAWEGVSGELEEVKESGYCPRCGEALSYRCYYYGQLGDYYCPRCDFRRPELRFTAERVRSDECLTFDLVARPEDLGGEYPAGDEAGRGGRRTLQAPLRGFYNTYNVLAATAAALMCGVSVDEVKRSLLDYKTATGRMEEFIFRGRPCVLALIKNPTGANEVLKTILGTEKKKALVIAVNDLAADGRDVSWLWDAGFAVLGDPRIKKIVCSGRRAGDMAVCLKYAGVPLERLVIAPEPQESLRLLGDQDAEELYILATYTRLFDYARLLRLLGEVVEKGAPQGMPSLP</sequence>
<dbReference type="InterPro" id="IPR013564">
    <property type="entry name" value="MurT_C"/>
</dbReference>
<dbReference type="HAMAP" id="MF_02214">
    <property type="entry name" value="Lipid_II_synth_MurT"/>
    <property type="match status" value="1"/>
</dbReference>
<accession>K4LKD5</accession>
<feature type="binding site" evidence="5">
    <location>
        <position position="227"/>
    </location>
    <ligand>
        <name>Zn(2+)</name>
        <dbReference type="ChEBI" id="CHEBI:29105"/>
    </ligand>
</feature>
<dbReference type="GO" id="GO:0005524">
    <property type="term" value="F:ATP binding"/>
    <property type="evidence" value="ECO:0007669"/>
    <property type="project" value="UniProtKB-UniRule"/>
</dbReference>
<keyword evidence="9" id="KW-1185">Reference proteome</keyword>
<comment type="catalytic activity">
    <reaction evidence="5">
        <text>beta-D-GlcNAc-(1-&gt;4)-Mur2Ac(oyl-L-Ala-gamma-D-O-P-Glu-L-Lys-D-Ala-D-Ala)-di-trans,octa-cis-undecaprenyl diphosphate + NH4(+) = beta-D-GlcNAc-(1-&gt;4)-Mur2Ac(oyl-L-Ala-D-isoglutaminyl-L-Lys-D-Ala-D-Ala)-di-trans,octa-cis-undecaprenyl diphosphate + phosphate + H(+)</text>
        <dbReference type="Rhea" id="RHEA:57932"/>
        <dbReference type="ChEBI" id="CHEBI:15378"/>
        <dbReference type="ChEBI" id="CHEBI:28938"/>
        <dbReference type="ChEBI" id="CHEBI:43474"/>
        <dbReference type="ChEBI" id="CHEBI:62233"/>
        <dbReference type="ChEBI" id="CHEBI:143132"/>
    </reaction>
</comment>
<comment type="catalytic activity">
    <reaction evidence="5">
        <text>beta-D-GlcNAc-(1-&gt;4)-Mur2Ac(oyl-L-Ala-gamma-D-Glu-L-Lys-D-Ala-D-Ala)-di-trans,octa-cis-undecaprenyl diphosphate + L-glutamine + ATP + H2O = beta-D-GlcNAc-(1-&gt;4)-Mur2Ac(oyl-L-Ala-D-isoglutaminyl-L-Lys-D-Ala-D-Ala)-di-trans,octa-cis-undecaprenyl diphosphate + L-glutamate + ADP + phosphate + H(+)</text>
        <dbReference type="Rhea" id="RHEA:57928"/>
        <dbReference type="ChEBI" id="CHEBI:15377"/>
        <dbReference type="ChEBI" id="CHEBI:15378"/>
        <dbReference type="ChEBI" id="CHEBI:29985"/>
        <dbReference type="ChEBI" id="CHEBI:30616"/>
        <dbReference type="ChEBI" id="CHEBI:43474"/>
        <dbReference type="ChEBI" id="CHEBI:58359"/>
        <dbReference type="ChEBI" id="CHEBI:60033"/>
        <dbReference type="ChEBI" id="CHEBI:62233"/>
        <dbReference type="ChEBI" id="CHEBI:456216"/>
        <dbReference type="EC" id="6.3.5.13"/>
    </reaction>
</comment>
<keyword evidence="3 5" id="KW-0547">Nucleotide-binding</keyword>
<dbReference type="InterPro" id="IPR013221">
    <property type="entry name" value="Mur_ligase_cen"/>
</dbReference>
<dbReference type="GO" id="GO:0140282">
    <property type="term" value="F:carbon-nitrogen ligase activity on lipid II"/>
    <property type="evidence" value="ECO:0007669"/>
    <property type="project" value="UniProtKB-UniRule"/>
</dbReference>
<dbReference type="InterPro" id="IPR036565">
    <property type="entry name" value="Mur-like_cat_sf"/>
</dbReference>
<protein>
    <recommendedName>
        <fullName evidence="5">Lipid II isoglutaminyl synthase (glutamine-hydrolyzing) subunit MurT</fullName>
        <ecNumber evidence="5">6.3.5.13</ecNumber>
    </recommendedName>
</protein>
<keyword evidence="5" id="KW-0862">Zinc</keyword>
<comment type="catalytic activity">
    <reaction evidence="5">
        <text>beta-D-GlcNAc-(1-&gt;4)-Mur2Ac(oyl-L-Ala-gamma-D-Glu-L-Lys-D-Ala-D-Ala)-di-trans,octa-cis-undecaprenyl diphosphate + ATP = beta-D-GlcNAc-(1-&gt;4)-Mur2Ac(oyl-L-Ala-gamma-D-O-P-Glu-L-Lys-D-Ala-D-Ala)-di-trans,octa-cis-undecaprenyl diphosphate + ADP</text>
        <dbReference type="Rhea" id="RHEA:59488"/>
        <dbReference type="ChEBI" id="CHEBI:30616"/>
        <dbReference type="ChEBI" id="CHEBI:60033"/>
        <dbReference type="ChEBI" id="CHEBI:143132"/>
        <dbReference type="ChEBI" id="CHEBI:456216"/>
    </reaction>
</comment>
<dbReference type="PROSITE" id="PS01011">
    <property type="entry name" value="FOLYLPOLYGLU_SYNT_1"/>
    <property type="match status" value="1"/>
</dbReference>
<dbReference type="EMBL" id="CP003732">
    <property type="protein sequence ID" value="AFV12415.1"/>
    <property type="molecule type" value="Genomic_DNA"/>
</dbReference>
<dbReference type="GO" id="GO:0008270">
    <property type="term" value="F:zinc ion binding"/>
    <property type="evidence" value="ECO:0007669"/>
    <property type="project" value="UniProtKB-UniRule"/>
</dbReference>
<dbReference type="EC" id="6.3.5.13" evidence="5"/>
<evidence type="ECO:0000256" key="1">
    <source>
        <dbReference type="ARBA" id="ARBA00004752"/>
    </source>
</evidence>
<dbReference type="HOGENOM" id="CLU_041534_0_0_9"/>
<organism evidence="8 9">
    <name type="scientific">Thermacetogenium phaeum (strain ATCC BAA-254 / DSM 26808 / PB)</name>
    <dbReference type="NCBI Taxonomy" id="1089553"/>
    <lineage>
        <taxon>Bacteria</taxon>
        <taxon>Bacillati</taxon>
        <taxon>Bacillota</taxon>
        <taxon>Clostridia</taxon>
        <taxon>Thermoanaerobacterales</taxon>
        <taxon>Thermoanaerobacteraceae</taxon>
        <taxon>Thermacetogenium</taxon>
    </lineage>
</organism>
<feature type="binding site" evidence="5">
    <location>
        <position position="249"/>
    </location>
    <ligand>
        <name>Zn(2+)</name>
        <dbReference type="ChEBI" id="CHEBI:29105"/>
    </ligand>
</feature>
<proteinExistence type="inferred from homology"/>
<keyword evidence="5" id="KW-0573">Peptidoglycan synthesis</keyword>
<evidence type="ECO:0000313" key="9">
    <source>
        <dbReference type="Proteomes" id="UP000000467"/>
    </source>
</evidence>
<comment type="similarity">
    <text evidence="5">Belongs to the MurCDEF family. MurT subfamily.</text>
</comment>
<feature type="domain" description="Mur ligase central" evidence="6">
    <location>
        <begin position="64"/>
        <end position="204"/>
    </location>
</feature>
<dbReference type="GO" id="GO:0004326">
    <property type="term" value="F:tetrahydrofolylpolyglutamate synthase activity"/>
    <property type="evidence" value="ECO:0007669"/>
    <property type="project" value="InterPro"/>
</dbReference>
<dbReference type="KEGG" id="tpz:Tph_c22250"/>
<evidence type="ECO:0000256" key="5">
    <source>
        <dbReference type="HAMAP-Rule" id="MF_02214"/>
    </source>
</evidence>
<feature type="binding site" evidence="5">
    <location>
        <position position="230"/>
    </location>
    <ligand>
        <name>Zn(2+)</name>
        <dbReference type="ChEBI" id="CHEBI:29105"/>
    </ligand>
</feature>
<dbReference type="Proteomes" id="UP000000467">
    <property type="component" value="Chromosome"/>
</dbReference>
<evidence type="ECO:0000259" key="6">
    <source>
        <dbReference type="Pfam" id="PF08245"/>
    </source>
</evidence>
<evidence type="ECO:0000259" key="7">
    <source>
        <dbReference type="Pfam" id="PF08353"/>
    </source>
</evidence>
<dbReference type="InterPro" id="IPR018109">
    <property type="entry name" value="Folylpolyglutamate_synth_CS"/>
</dbReference>
<keyword evidence="5" id="KW-0133">Cell shape</keyword>
<dbReference type="GO" id="GO:0071555">
    <property type="term" value="P:cell wall organization"/>
    <property type="evidence" value="ECO:0007669"/>
    <property type="project" value="UniProtKB-KW"/>
</dbReference>
<dbReference type="STRING" id="1089553.Tph_c22250"/>
<reference evidence="8 9" key="1">
    <citation type="journal article" date="2012" name="BMC Genomics">
        <title>Genome-guided analysis of physiological and morphological traits of the fermentative acetate oxidizer Thermacetogenium phaeum.</title>
        <authorList>
            <person name="Oehler D."/>
            <person name="Poehlein A."/>
            <person name="Leimbach A."/>
            <person name="Muller N."/>
            <person name="Daniel R."/>
            <person name="Gottschalk G."/>
            <person name="Schink B."/>
        </authorList>
    </citation>
    <scope>NUCLEOTIDE SEQUENCE [LARGE SCALE GENOMIC DNA]</scope>
    <source>
        <strain evidence="9">ATCC BAA-254 / DSM 26808 / PB</strain>
    </source>
</reference>
<dbReference type="InterPro" id="IPR043703">
    <property type="entry name" value="Lipid_II_synth_MurT"/>
</dbReference>
<evidence type="ECO:0000256" key="3">
    <source>
        <dbReference type="ARBA" id="ARBA00022741"/>
    </source>
</evidence>
<dbReference type="RefSeq" id="WP_015051287.1">
    <property type="nucleotide sequence ID" value="NC_018870.1"/>
</dbReference>
<dbReference type="eggNOG" id="COG0771">
    <property type="taxonomic scope" value="Bacteria"/>
</dbReference>
<evidence type="ECO:0000313" key="8">
    <source>
        <dbReference type="EMBL" id="AFV12415.1"/>
    </source>
</evidence>
<feature type="binding site" evidence="5">
    <location>
        <position position="252"/>
    </location>
    <ligand>
        <name>Zn(2+)</name>
        <dbReference type="ChEBI" id="CHEBI:29105"/>
    </ligand>
</feature>
<dbReference type="PANTHER" id="PTHR23135">
    <property type="entry name" value="MUR LIGASE FAMILY MEMBER"/>
    <property type="match status" value="1"/>
</dbReference>
<keyword evidence="5" id="KW-0961">Cell wall biogenesis/degradation</keyword>
<evidence type="ECO:0000256" key="4">
    <source>
        <dbReference type="ARBA" id="ARBA00022840"/>
    </source>
</evidence>
<keyword evidence="2 5" id="KW-0436">Ligase</keyword>
<keyword evidence="5" id="KW-0479">Metal-binding</keyword>
<dbReference type="UniPathway" id="UPA00219"/>
<dbReference type="PANTHER" id="PTHR23135:SF7">
    <property type="entry name" value="LIPID II ISOGLUTAMINYL SYNTHASE (GLUTAMINE-HYDROLYZING) SUBUNIT MURT"/>
    <property type="match status" value="1"/>
</dbReference>
<dbReference type="GO" id="GO:0008360">
    <property type="term" value="P:regulation of cell shape"/>
    <property type="evidence" value="ECO:0007669"/>
    <property type="project" value="UniProtKB-KW"/>
</dbReference>
<feature type="active site" evidence="5">
    <location>
        <position position="395"/>
    </location>
</feature>
<comment type="subunit">
    <text evidence="5">Forms a heterodimer with GatD.</text>
</comment>
<comment type="pathway">
    <text evidence="1 5">Cell wall biogenesis; peptidoglycan biosynthesis.</text>
</comment>
<name>K4LKD5_THEPS</name>
<dbReference type="Pfam" id="PF08353">
    <property type="entry name" value="MurT_C"/>
    <property type="match status" value="1"/>
</dbReference>
<dbReference type="OrthoDB" id="9803907at2"/>
<dbReference type="Pfam" id="PF08245">
    <property type="entry name" value="Mur_ligase_M"/>
    <property type="match status" value="1"/>
</dbReference>
<dbReference type="GO" id="GO:0009252">
    <property type="term" value="P:peptidoglycan biosynthetic process"/>
    <property type="evidence" value="ECO:0007669"/>
    <property type="project" value="UniProtKB-UniRule"/>
</dbReference>
<feature type="domain" description="Lipid II isoglutaminyl synthase (glutamine-hydrolyzing) subunit MurT C-terminal" evidence="7">
    <location>
        <begin position="359"/>
        <end position="469"/>
    </location>
</feature>
<dbReference type="SUPFAM" id="SSF53623">
    <property type="entry name" value="MurD-like peptide ligases, catalytic domain"/>
    <property type="match status" value="1"/>
</dbReference>
<gene>
    <name evidence="8" type="primary">murE2</name>
    <name evidence="5" type="synonym">murT</name>
    <name evidence="8" type="ordered locus">Tph_c22250</name>
</gene>
<evidence type="ECO:0000256" key="2">
    <source>
        <dbReference type="ARBA" id="ARBA00022598"/>
    </source>
</evidence>
<dbReference type="Gene3D" id="3.40.1190.10">
    <property type="entry name" value="Mur-like, catalytic domain"/>
    <property type="match status" value="1"/>
</dbReference>
<comment type="function">
    <text evidence="5">The lipid II isoglutaminyl synthase complex catalyzes the formation of alpha-D-isoglutamine in the cell wall lipid II stem peptide. The MurT subunit catalyzes the ATP-dependent amidation of D-glutamate residue of lipid II, converting it to an isoglutamine residue.</text>
</comment>
<dbReference type="AlphaFoldDB" id="K4LKD5"/>
<keyword evidence="4 5" id="KW-0067">ATP-binding</keyword>